<feature type="region of interest" description="Disordered" evidence="1">
    <location>
        <begin position="95"/>
        <end position="132"/>
    </location>
</feature>
<feature type="domain" description="NACHT" evidence="2">
    <location>
        <begin position="223"/>
        <end position="380"/>
    </location>
</feature>
<protein>
    <submittedName>
        <fullName evidence="3">Putative WD repeat-containing protein alr2800</fullName>
    </submittedName>
</protein>
<dbReference type="SUPFAM" id="SSF48452">
    <property type="entry name" value="TPR-like"/>
    <property type="match status" value="1"/>
</dbReference>
<name>A0A2B4R6S3_STYPI</name>
<dbReference type="AlphaFoldDB" id="A0A2B4R6S3"/>
<dbReference type="EMBL" id="LSMT01001614">
    <property type="protein sequence ID" value="PFX12067.1"/>
    <property type="molecule type" value="Genomic_DNA"/>
</dbReference>
<dbReference type="Gene3D" id="1.25.40.10">
    <property type="entry name" value="Tetratricopeptide repeat domain"/>
    <property type="match status" value="1"/>
</dbReference>
<dbReference type="PANTHER" id="PTHR47691">
    <property type="entry name" value="REGULATOR-RELATED"/>
    <property type="match status" value="1"/>
</dbReference>
<dbReference type="Pfam" id="PF13424">
    <property type="entry name" value="TPR_12"/>
    <property type="match status" value="1"/>
</dbReference>
<dbReference type="InterPro" id="IPR027417">
    <property type="entry name" value="P-loop_NTPase"/>
</dbReference>
<keyword evidence="4" id="KW-1185">Reference proteome</keyword>
<dbReference type="Gene3D" id="1.10.10.10">
    <property type="entry name" value="Winged helix-like DNA-binding domain superfamily/Winged helix DNA-binding domain"/>
    <property type="match status" value="1"/>
</dbReference>
<sequence length="977" mass="110471">MYIQLTKDAFQALGVSSSSVNAIGNLTETDFPIEKVRKLEDEIRKELQAEITFLKEQVKDELMSMRSDVAEANQERRDEAEQTVTEIKEEIQQLKHQLQEQNKERKKETSDHKETIRSDIAEANQAREKEATLAAQERKEVIQEIRDLSKELELAKPSVATKEMSQKLVELNQKLEDITIKTTKQESNPILPKSNLPSMVPYFTGRDKECNDVIAHATNEATRLVSIWGSPGFGKTSTAIAEGHRLQAQGLSIYFVSLRGMRLKSDLTSKFLGLFTQPVPASQRLTADDELCRIFAQIPNRCIFILDNADDLFESDLPNVKEDAVTLIEELLNRSDKVTFLLTTRESCEFLNLRIKGHHALRIRELDEQSSSDLVQELLPEASKSDRLKVAQICGSVPLAMKLLCCSISGDNTGTLARSLDMFLKTTDDILAMLDNPDYPSNLRLKSLFDASFQRLSAEEREALVSFCILPEHFDLEAASAVLGIKTSHASRVLQRLQRKSLIDSSSKAEKYCIHKLILSFVQKKGESDMKDTLLNSKVRFFELYISLFETLTKKFLAGYSMSAFLEFFQNEESFVHSLIDGCLEERTVDKVCNVLTIAEMYLSFLYWIDDALFGIIYETAIKAATDHDRHSSVHKRLLLSKAYGSLVIGATGETKRLLLEAKQIRLTVPIRDTELEGKLLSYRGLYKFFIGKTKEGMKLLENAISSMETIPMHRILKLIILQVLALYHSLKCDPLKSADFYKRAVNECKAVGDTGLMVIPEIDETRGHEVRKNLNETSLTHNQPLQTEVIILVSRAIKNISTDKTKQSFSNLLLQIMKESESTIPAGATGRFRYHFSGVLLLDELKDNTDRPLYYVDMINFHPKKNIKQNDEKKCKTSSKNIERTEVNYAEALESEKRSLNIKLKVLGEDHLQTADSYHKVGVVQHSLGDFVSALESKKRALDIRLKALGEDHSQTADSYDSLGVTQHSLGDFVSA</sequence>
<dbReference type="Gene3D" id="3.40.50.300">
    <property type="entry name" value="P-loop containing nucleotide triphosphate hydrolases"/>
    <property type="match status" value="1"/>
</dbReference>
<gene>
    <name evidence="3" type="ORF">AWC38_SpisGene24033</name>
</gene>
<evidence type="ECO:0000256" key="1">
    <source>
        <dbReference type="SAM" id="MobiDB-lite"/>
    </source>
</evidence>
<proteinExistence type="predicted"/>
<dbReference type="PANTHER" id="PTHR47691:SF3">
    <property type="entry name" value="HTH-TYPE TRANSCRIPTIONAL REGULATOR RV0890C-RELATED"/>
    <property type="match status" value="1"/>
</dbReference>
<organism evidence="3 4">
    <name type="scientific">Stylophora pistillata</name>
    <name type="common">Smooth cauliflower coral</name>
    <dbReference type="NCBI Taxonomy" id="50429"/>
    <lineage>
        <taxon>Eukaryota</taxon>
        <taxon>Metazoa</taxon>
        <taxon>Cnidaria</taxon>
        <taxon>Anthozoa</taxon>
        <taxon>Hexacorallia</taxon>
        <taxon>Scleractinia</taxon>
        <taxon>Astrocoeniina</taxon>
        <taxon>Pocilloporidae</taxon>
        <taxon>Stylophora</taxon>
    </lineage>
</organism>
<dbReference type="OrthoDB" id="5989885at2759"/>
<accession>A0A2B4R6S3</accession>
<comment type="caution">
    <text evidence="3">The sequence shown here is derived from an EMBL/GenBank/DDBJ whole genome shotgun (WGS) entry which is preliminary data.</text>
</comment>
<dbReference type="InterPro" id="IPR011990">
    <property type="entry name" value="TPR-like_helical_dom_sf"/>
</dbReference>
<evidence type="ECO:0000313" key="3">
    <source>
        <dbReference type="EMBL" id="PFX12067.1"/>
    </source>
</evidence>
<reference evidence="4" key="1">
    <citation type="journal article" date="2017" name="bioRxiv">
        <title>Comparative analysis of the genomes of Stylophora pistillata and Acropora digitifera provides evidence for extensive differences between species of corals.</title>
        <authorList>
            <person name="Voolstra C.R."/>
            <person name="Li Y."/>
            <person name="Liew Y.J."/>
            <person name="Baumgarten S."/>
            <person name="Zoccola D."/>
            <person name="Flot J.-F."/>
            <person name="Tambutte S."/>
            <person name="Allemand D."/>
            <person name="Aranda M."/>
        </authorList>
    </citation>
    <scope>NUCLEOTIDE SEQUENCE [LARGE SCALE GENOMIC DNA]</scope>
</reference>
<dbReference type="Pfam" id="PF05729">
    <property type="entry name" value="NACHT"/>
    <property type="match status" value="1"/>
</dbReference>
<dbReference type="InterPro" id="IPR007111">
    <property type="entry name" value="NACHT_NTPase"/>
</dbReference>
<feature type="non-terminal residue" evidence="3">
    <location>
        <position position="977"/>
    </location>
</feature>
<dbReference type="SUPFAM" id="SSF52540">
    <property type="entry name" value="P-loop containing nucleoside triphosphate hydrolases"/>
    <property type="match status" value="1"/>
</dbReference>
<evidence type="ECO:0000259" key="2">
    <source>
        <dbReference type="Pfam" id="PF05729"/>
    </source>
</evidence>
<dbReference type="InterPro" id="IPR036388">
    <property type="entry name" value="WH-like_DNA-bd_sf"/>
</dbReference>
<evidence type="ECO:0000313" key="4">
    <source>
        <dbReference type="Proteomes" id="UP000225706"/>
    </source>
</evidence>
<dbReference type="Proteomes" id="UP000225706">
    <property type="component" value="Unassembled WGS sequence"/>
</dbReference>